<evidence type="ECO:0000313" key="3">
    <source>
        <dbReference type="Proteomes" id="UP000252893"/>
    </source>
</evidence>
<keyword evidence="3" id="KW-1185">Reference proteome</keyword>
<reference evidence="2 3" key="1">
    <citation type="submission" date="2018-06" db="EMBL/GenBank/DDBJ databases">
        <title>Genomic Encyclopedia of Type Strains, Phase IV (KMG-IV): sequencing the most valuable type-strain genomes for metagenomic binning, comparative biology and taxonomic classification.</title>
        <authorList>
            <person name="Goeker M."/>
        </authorList>
    </citation>
    <scope>NUCLEOTIDE SEQUENCE [LARGE SCALE GENOMIC DNA]</scope>
    <source>
        <strain evidence="2 3">DSM 25619</strain>
    </source>
</reference>
<dbReference type="EMBL" id="QNRH01000004">
    <property type="protein sequence ID" value="RBO94940.1"/>
    <property type="molecule type" value="Genomic_DNA"/>
</dbReference>
<keyword evidence="1" id="KW-0732">Signal</keyword>
<proteinExistence type="predicted"/>
<protein>
    <submittedName>
        <fullName evidence="2">Uncharacterized protein</fullName>
    </submittedName>
</protein>
<name>A0A366DXV7_9HYPH</name>
<organism evidence="2 3">
    <name type="scientific">Pseudochrobactrum asaccharolyticum</name>
    <dbReference type="NCBI Taxonomy" id="354351"/>
    <lineage>
        <taxon>Bacteria</taxon>
        <taxon>Pseudomonadati</taxon>
        <taxon>Pseudomonadota</taxon>
        <taxon>Alphaproteobacteria</taxon>
        <taxon>Hyphomicrobiales</taxon>
        <taxon>Brucellaceae</taxon>
        <taxon>Pseudochrobactrum</taxon>
    </lineage>
</organism>
<accession>A0A366DXV7</accession>
<dbReference type="AlphaFoldDB" id="A0A366DXV7"/>
<dbReference type="Proteomes" id="UP000252893">
    <property type="component" value="Unassembled WGS sequence"/>
</dbReference>
<evidence type="ECO:0000313" key="2">
    <source>
        <dbReference type="EMBL" id="RBO94940.1"/>
    </source>
</evidence>
<evidence type="ECO:0000256" key="1">
    <source>
        <dbReference type="SAM" id="SignalP"/>
    </source>
</evidence>
<comment type="caution">
    <text evidence="2">The sequence shown here is derived from an EMBL/GenBank/DDBJ whole genome shotgun (WGS) entry which is preliminary data.</text>
</comment>
<sequence>MDKYTKFVLTIIAGALSIIAFQNMSTPAVALGESCGSRHDPCYIEYSGFSGLPVNVQNRVDLVQPVLVSPTN</sequence>
<dbReference type="RefSeq" id="WP_113944791.1">
    <property type="nucleotide sequence ID" value="NZ_JBHEEG010000001.1"/>
</dbReference>
<feature type="chain" id="PRO_5016926308" evidence="1">
    <location>
        <begin position="31"/>
        <end position="72"/>
    </location>
</feature>
<feature type="signal peptide" evidence="1">
    <location>
        <begin position="1"/>
        <end position="30"/>
    </location>
</feature>
<gene>
    <name evidence="2" type="ORF">DFR47_104302</name>
</gene>